<dbReference type="Gene3D" id="4.10.240.10">
    <property type="entry name" value="Zn(2)-C6 fungal-type DNA-binding domain"/>
    <property type="match status" value="1"/>
</dbReference>
<dbReference type="PROSITE" id="PS50048">
    <property type="entry name" value="ZN2_CY6_FUNGAL_2"/>
    <property type="match status" value="1"/>
</dbReference>
<dbReference type="Proteomes" id="UP000184356">
    <property type="component" value="Unassembled WGS sequence"/>
</dbReference>
<protein>
    <recommendedName>
        <fullName evidence="6">Zn(2)-C6 fungal-type domain-containing protein</fullName>
    </recommendedName>
</protein>
<dbReference type="InterPro" id="IPR036864">
    <property type="entry name" value="Zn2-C6_fun-type_DNA-bd_sf"/>
</dbReference>
<evidence type="ECO:0000259" key="6">
    <source>
        <dbReference type="PROSITE" id="PS50048"/>
    </source>
</evidence>
<evidence type="ECO:0000256" key="3">
    <source>
        <dbReference type="ARBA" id="ARBA00023125"/>
    </source>
</evidence>
<dbReference type="GO" id="GO:0008270">
    <property type="term" value="F:zinc ion binding"/>
    <property type="evidence" value="ECO:0007669"/>
    <property type="project" value="InterPro"/>
</dbReference>
<dbReference type="PROSITE" id="PS00463">
    <property type="entry name" value="ZN2_CY6_FUNGAL_1"/>
    <property type="match status" value="1"/>
</dbReference>
<dbReference type="RefSeq" id="XP_040699858.1">
    <property type="nucleotide sequence ID" value="XM_040846011.1"/>
</dbReference>
<dbReference type="GO" id="GO:0003677">
    <property type="term" value="F:DNA binding"/>
    <property type="evidence" value="ECO:0007669"/>
    <property type="project" value="UniProtKB-KW"/>
</dbReference>
<gene>
    <name evidence="7" type="ORF">ASPSYDRAFT_400701</name>
</gene>
<dbReference type="SMART" id="SM00066">
    <property type="entry name" value="GAL4"/>
    <property type="match status" value="1"/>
</dbReference>
<dbReference type="CDD" id="cd00067">
    <property type="entry name" value="GAL4"/>
    <property type="match status" value="1"/>
</dbReference>
<dbReference type="OrthoDB" id="187139at2759"/>
<keyword evidence="4" id="KW-0804">Transcription</keyword>
<keyword evidence="2" id="KW-0805">Transcription regulation</keyword>
<keyword evidence="5" id="KW-0539">Nucleus</keyword>
<reference evidence="8" key="1">
    <citation type="journal article" date="2017" name="Genome Biol.">
        <title>Comparative genomics reveals high biological diversity and specific adaptations in the industrially and medically important fungal genus Aspergillus.</title>
        <authorList>
            <person name="de Vries R.P."/>
            <person name="Riley R."/>
            <person name="Wiebenga A."/>
            <person name="Aguilar-Osorio G."/>
            <person name="Amillis S."/>
            <person name="Uchima C.A."/>
            <person name="Anderluh G."/>
            <person name="Asadollahi M."/>
            <person name="Askin M."/>
            <person name="Barry K."/>
            <person name="Battaglia E."/>
            <person name="Bayram O."/>
            <person name="Benocci T."/>
            <person name="Braus-Stromeyer S.A."/>
            <person name="Caldana C."/>
            <person name="Canovas D."/>
            <person name="Cerqueira G.C."/>
            <person name="Chen F."/>
            <person name="Chen W."/>
            <person name="Choi C."/>
            <person name="Clum A."/>
            <person name="Dos Santos R.A."/>
            <person name="Damasio A.R."/>
            <person name="Diallinas G."/>
            <person name="Emri T."/>
            <person name="Fekete E."/>
            <person name="Flipphi M."/>
            <person name="Freyberg S."/>
            <person name="Gallo A."/>
            <person name="Gournas C."/>
            <person name="Habgood R."/>
            <person name="Hainaut M."/>
            <person name="Harispe M.L."/>
            <person name="Henrissat B."/>
            <person name="Hilden K.S."/>
            <person name="Hope R."/>
            <person name="Hossain A."/>
            <person name="Karabika E."/>
            <person name="Karaffa L."/>
            <person name="Karanyi Z."/>
            <person name="Krasevec N."/>
            <person name="Kuo A."/>
            <person name="Kusch H."/>
            <person name="LaButti K."/>
            <person name="Lagendijk E.L."/>
            <person name="Lapidus A."/>
            <person name="Levasseur A."/>
            <person name="Lindquist E."/>
            <person name="Lipzen A."/>
            <person name="Logrieco A.F."/>
            <person name="MacCabe A."/>
            <person name="Maekelae M.R."/>
            <person name="Malavazi I."/>
            <person name="Melin P."/>
            <person name="Meyer V."/>
            <person name="Mielnichuk N."/>
            <person name="Miskei M."/>
            <person name="Molnar A.P."/>
            <person name="Mule G."/>
            <person name="Ngan C.Y."/>
            <person name="Orejas M."/>
            <person name="Orosz E."/>
            <person name="Ouedraogo J.P."/>
            <person name="Overkamp K.M."/>
            <person name="Park H.-S."/>
            <person name="Perrone G."/>
            <person name="Piumi F."/>
            <person name="Punt P.J."/>
            <person name="Ram A.F."/>
            <person name="Ramon A."/>
            <person name="Rauscher S."/>
            <person name="Record E."/>
            <person name="Riano-Pachon D.M."/>
            <person name="Robert V."/>
            <person name="Roehrig J."/>
            <person name="Ruller R."/>
            <person name="Salamov A."/>
            <person name="Salih N.S."/>
            <person name="Samson R.A."/>
            <person name="Sandor E."/>
            <person name="Sanguinetti M."/>
            <person name="Schuetze T."/>
            <person name="Sepcic K."/>
            <person name="Shelest E."/>
            <person name="Sherlock G."/>
            <person name="Sophianopoulou V."/>
            <person name="Squina F.M."/>
            <person name="Sun H."/>
            <person name="Susca A."/>
            <person name="Todd R.B."/>
            <person name="Tsang A."/>
            <person name="Unkles S.E."/>
            <person name="van de Wiele N."/>
            <person name="van Rossen-Uffink D."/>
            <person name="Oliveira J.V."/>
            <person name="Vesth T.C."/>
            <person name="Visser J."/>
            <person name="Yu J.-H."/>
            <person name="Zhou M."/>
            <person name="Andersen M.R."/>
            <person name="Archer D.B."/>
            <person name="Baker S.E."/>
            <person name="Benoit I."/>
            <person name="Brakhage A.A."/>
            <person name="Braus G.H."/>
            <person name="Fischer R."/>
            <person name="Frisvad J.C."/>
            <person name="Goldman G.H."/>
            <person name="Houbraken J."/>
            <person name="Oakley B."/>
            <person name="Pocsi I."/>
            <person name="Scazzocchio C."/>
            <person name="Seiboth B."/>
            <person name="vanKuyk P.A."/>
            <person name="Wortman J."/>
            <person name="Dyer P.S."/>
            <person name="Grigoriev I.V."/>
        </authorList>
    </citation>
    <scope>NUCLEOTIDE SEQUENCE [LARGE SCALE GENOMIC DNA]</scope>
    <source>
        <strain evidence="8">CBS 593.65</strain>
    </source>
</reference>
<dbReference type="EMBL" id="KV878591">
    <property type="protein sequence ID" value="OJJ56052.1"/>
    <property type="molecule type" value="Genomic_DNA"/>
</dbReference>
<evidence type="ECO:0000256" key="1">
    <source>
        <dbReference type="ARBA" id="ARBA00004123"/>
    </source>
</evidence>
<proteinExistence type="predicted"/>
<feature type="domain" description="Zn(2)-C6 fungal-type" evidence="6">
    <location>
        <begin position="22"/>
        <end position="52"/>
    </location>
</feature>
<name>A0A1L9T9F6_9EURO</name>
<evidence type="ECO:0000256" key="5">
    <source>
        <dbReference type="ARBA" id="ARBA00023242"/>
    </source>
</evidence>
<evidence type="ECO:0000313" key="7">
    <source>
        <dbReference type="EMBL" id="OJJ56052.1"/>
    </source>
</evidence>
<organism evidence="7 8">
    <name type="scientific">Aspergillus sydowii CBS 593.65</name>
    <dbReference type="NCBI Taxonomy" id="1036612"/>
    <lineage>
        <taxon>Eukaryota</taxon>
        <taxon>Fungi</taxon>
        <taxon>Dikarya</taxon>
        <taxon>Ascomycota</taxon>
        <taxon>Pezizomycotina</taxon>
        <taxon>Eurotiomycetes</taxon>
        <taxon>Eurotiomycetidae</taxon>
        <taxon>Eurotiales</taxon>
        <taxon>Aspergillaceae</taxon>
        <taxon>Aspergillus</taxon>
        <taxon>Aspergillus subgen. Nidulantes</taxon>
    </lineage>
</organism>
<dbReference type="InterPro" id="IPR001138">
    <property type="entry name" value="Zn2Cys6_DnaBD"/>
</dbReference>
<accession>A0A1L9T9F6</accession>
<dbReference type="VEuPathDB" id="FungiDB:ASPSYDRAFT_400701"/>
<dbReference type="InterPro" id="IPR021858">
    <property type="entry name" value="Fun_TF"/>
</dbReference>
<keyword evidence="3" id="KW-0238">DNA-binding</keyword>
<dbReference type="GO" id="GO:0005634">
    <property type="term" value="C:nucleus"/>
    <property type="evidence" value="ECO:0007669"/>
    <property type="project" value="UniProtKB-SubCell"/>
</dbReference>
<evidence type="ECO:0000256" key="4">
    <source>
        <dbReference type="ARBA" id="ARBA00023163"/>
    </source>
</evidence>
<dbReference type="PANTHER" id="PTHR37534:SF46">
    <property type="entry name" value="ZN(II)2CYS6 TRANSCRIPTION FACTOR (EUROFUNG)"/>
    <property type="match status" value="1"/>
</dbReference>
<dbReference type="AlphaFoldDB" id="A0A1L9T9F6"/>
<sequence length="515" mass="58155">MESLESSAGSTPRPHRFRSTAGCLTCRRRKKKCDQTKPRCTGCTRNHLTCNWPLVGKFRTAYRRVPVVVPSSSRFSEEPLSWRNTMPDSAHLDESRGSLPDPSIIWSRSMQSFLSPIRATMLTPVSDTLLGHYLSNTGPMLSTLPARYSPFLTFLVPLALNDDLVMHALLALSGTHLSYQNHSLEIQRATERHYGAAISALRQSMFGTTLEMPETLKILITLLILAFFETLSNKVQGAMFFHLRAGRPLMFTLMENIPQLKTHDDRRRLYSFAVEIYSYLVLVNTITPLGAIEDRRLPLDSFLNNLGDMAQQFESFGAVFGGSHELFELLPSIAQLSSRRLTELSSSPSDDSWKMYHSLDDRIKNWTPPMMELLHPDPGWLTEASSFLNTYRHSVSIYLETAMHPLGQQDDADIATKDTIQGHLDAIMLYVSNIINSPFETLLLWPTVIAGSCMTREEQRASIRSGLHESRFQMGHCYQAASLLEHVWRDPDERIFGPYGLSVMMKKHGISLGIA</sequence>
<evidence type="ECO:0000313" key="8">
    <source>
        <dbReference type="Proteomes" id="UP000184356"/>
    </source>
</evidence>
<dbReference type="GeneID" id="63762084"/>
<dbReference type="Pfam" id="PF11951">
    <property type="entry name" value="Fungal_trans_2"/>
    <property type="match status" value="1"/>
</dbReference>
<keyword evidence="8" id="KW-1185">Reference proteome</keyword>
<dbReference type="SUPFAM" id="SSF57701">
    <property type="entry name" value="Zn2/Cys6 DNA-binding domain"/>
    <property type="match status" value="1"/>
</dbReference>
<dbReference type="GO" id="GO:0000981">
    <property type="term" value="F:DNA-binding transcription factor activity, RNA polymerase II-specific"/>
    <property type="evidence" value="ECO:0007669"/>
    <property type="project" value="InterPro"/>
</dbReference>
<dbReference type="PANTHER" id="PTHR37534">
    <property type="entry name" value="TRANSCRIPTIONAL ACTIVATOR PROTEIN UGA3"/>
    <property type="match status" value="1"/>
</dbReference>
<comment type="subcellular location">
    <subcellularLocation>
        <location evidence="1">Nucleus</location>
    </subcellularLocation>
</comment>
<evidence type="ECO:0000256" key="2">
    <source>
        <dbReference type="ARBA" id="ARBA00023015"/>
    </source>
</evidence>
<dbReference type="Pfam" id="PF00172">
    <property type="entry name" value="Zn_clus"/>
    <property type="match status" value="1"/>
</dbReference>
<dbReference type="STRING" id="1036612.A0A1L9T9F6"/>